<dbReference type="SMART" id="SM00320">
    <property type="entry name" value="WD40"/>
    <property type="match status" value="4"/>
</dbReference>
<dbReference type="AlphaFoldDB" id="A0A8S1QX96"/>
<dbReference type="GO" id="GO:0097361">
    <property type="term" value="C:cytosolic [4Fe-4S] assembly targeting complex"/>
    <property type="evidence" value="ECO:0007669"/>
    <property type="project" value="TreeGrafter"/>
</dbReference>
<evidence type="ECO:0000313" key="2">
    <source>
        <dbReference type="EMBL" id="CAD8119437.1"/>
    </source>
</evidence>
<reference evidence="2" key="1">
    <citation type="submission" date="2021-01" db="EMBL/GenBank/DDBJ databases">
        <authorList>
            <consortium name="Genoscope - CEA"/>
            <person name="William W."/>
        </authorList>
    </citation>
    <scope>NUCLEOTIDE SEQUENCE</scope>
</reference>
<feature type="coiled-coil region" evidence="1">
    <location>
        <begin position="257"/>
        <end position="310"/>
    </location>
</feature>
<dbReference type="GO" id="GO:0016226">
    <property type="term" value="P:iron-sulfur cluster assembly"/>
    <property type="evidence" value="ECO:0007669"/>
    <property type="project" value="TreeGrafter"/>
</dbReference>
<keyword evidence="3" id="KW-1185">Reference proteome</keyword>
<proteinExistence type="predicted"/>
<feature type="coiled-coil region" evidence="1">
    <location>
        <begin position="72"/>
        <end position="121"/>
    </location>
</feature>
<protein>
    <recommendedName>
        <fullName evidence="4">WD40-repeat-containing domain</fullName>
    </recommendedName>
</protein>
<dbReference type="FunFam" id="2.130.10.10:FF:001878">
    <property type="entry name" value="Uncharacterized protein"/>
    <property type="match status" value="1"/>
</dbReference>
<dbReference type="InterPro" id="IPR001680">
    <property type="entry name" value="WD40_rpt"/>
</dbReference>
<dbReference type="EMBL" id="CAJJDN010000121">
    <property type="protein sequence ID" value="CAD8119437.1"/>
    <property type="molecule type" value="Genomic_DNA"/>
</dbReference>
<name>A0A8S1QX96_9CILI</name>
<dbReference type="Proteomes" id="UP000692954">
    <property type="component" value="Unassembled WGS sequence"/>
</dbReference>
<sequence>MSQNQEKKLCKAHNLQIIATDLKESCNEESRYLCAQCLTQKVMQSTIHINEDAESFLNDIKTDYQQTKSQNIEKTQNVLNQLQACIDDLKRNLVLICEKISQQINQETDRLSKLLENLDQTVKSIDIYNFNELFPKLQNEDLENSKNSFKSILQSQLVQIQENQKFQEFNQLLNSFEFQTGQLEFYQSEQQQQLSEENQTDTPGLKVLCQSHNKEIIAFDLDPERAKENRLACIYCIEENAIKYVSLTKVQKQWNQLEEIKKKKLEALQQKHSENEQVIVQQLNVFTEVLKQKNQEITDYLKEHNSIMNNIVNSALQGMNQNWQKFQKKNILDIIETLSTVQLNEEITFKQEKEILQQEIQLKKSVHDSFQKLKETYISTLQKISEKICWDNDLISFNTIKLQNKELIQTPKEIEFNIQMQCGLKQQNIKQIQTQTEQQALQQGSINYLMLQNHAIKQNDNFRALSFTKENDFLIAGCNKQIHIYKFCWGQLELIQQIDKHEQNICSIYSMKKSKSFITGDFNGKIIVWIYDENKWKSQAEVKEHSDFVNQILLNKDENEMITCSDDKTIKFYTKEQQQWKCVQTIKNHINNVHAISLNPSENTLISCGFDNIISILVKDFLQKEWQMKQTIKCEQYGYRICFFKNNSFFFQPQGQQKMQLFQKSSQNGEFEKTKEFEVNKLYSSCSRWFQMEYQVQNQLLLCKNGNCVNLFKVQDDCTLKAEQTITFETSGICGALTNDTLYLILWDDKSKQFQIRKQFNE</sequence>
<accession>A0A8S1QX96</accession>
<gene>
    <name evidence="2" type="ORF">PSON_ATCC_30995.1.T1210074</name>
</gene>
<organism evidence="2 3">
    <name type="scientific">Paramecium sonneborni</name>
    <dbReference type="NCBI Taxonomy" id="65129"/>
    <lineage>
        <taxon>Eukaryota</taxon>
        <taxon>Sar</taxon>
        <taxon>Alveolata</taxon>
        <taxon>Ciliophora</taxon>
        <taxon>Intramacronucleata</taxon>
        <taxon>Oligohymenophorea</taxon>
        <taxon>Peniculida</taxon>
        <taxon>Parameciidae</taxon>
        <taxon>Paramecium</taxon>
    </lineage>
</organism>
<dbReference type="PANTHER" id="PTHR19920">
    <property type="entry name" value="WD40 PROTEIN CIAO1"/>
    <property type="match status" value="1"/>
</dbReference>
<evidence type="ECO:0008006" key="4">
    <source>
        <dbReference type="Google" id="ProtNLM"/>
    </source>
</evidence>
<dbReference type="OrthoDB" id="71437at2759"/>
<comment type="caution">
    <text evidence="2">The sequence shown here is derived from an EMBL/GenBank/DDBJ whole genome shotgun (WGS) entry which is preliminary data.</text>
</comment>
<evidence type="ECO:0000256" key="1">
    <source>
        <dbReference type="SAM" id="Coils"/>
    </source>
</evidence>
<keyword evidence="1" id="KW-0175">Coiled coil</keyword>
<dbReference type="PANTHER" id="PTHR19920:SF0">
    <property type="entry name" value="CYTOSOLIC IRON-SULFUR PROTEIN ASSEMBLY PROTEIN CIAO1-RELATED"/>
    <property type="match status" value="1"/>
</dbReference>
<dbReference type="Pfam" id="PF00400">
    <property type="entry name" value="WD40"/>
    <property type="match status" value="2"/>
</dbReference>
<evidence type="ECO:0000313" key="3">
    <source>
        <dbReference type="Proteomes" id="UP000692954"/>
    </source>
</evidence>